<evidence type="ECO:0000313" key="3">
    <source>
        <dbReference type="EMBL" id="WRT70378.1"/>
    </source>
</evidence>
<dbReference type="RefSeq" id="XP_062795117.1">
    <property type="nucleotide sequence ID" value="XM_062939066.1"/>
</dbReference>
<proteinExistence type="predicted"/>
<feature type="compositionally biased region" description="Basic and acidic residues" evidence="1">
    <location>
        <begin position="219"/>
        <end position="235"/>
    </location>
</feature>
<dbReference type="GeneID" id="87959506"/>
<keyword evidence="4" id="KW-1185">Reference proteome</keyword>
<keyword evidence="2" id="KW-0812">Transmembrane</keyword>
<keyword evidence="2" id="KW-0472">Membrane</keyword>
<reference evidence="3 4" key="1">
    <citation type="submission" date="2024-01" db="EMBL/GenBank/DDBJ databases">
        <title>Comparative genomics of Cryptococcus and Kwoniella reveals pathogenesis evolution and contrasting modes of karyotype evolution via chromosome fusion or intercentromeric recombination.</title>
        <authorList>
            <person name="Coelho M.A."/>
            <person name="David-Palma M."/>
            <person name="Shea T."/>
            <person name="Bowers K."/>
            <person name="McGinley-Smith S."/>
            <person name="Mohammad A.W."/>
            <person name="Gnirke A."/>
            <person name="Yurkov A.M."/>
            <person name="Nowrousian M."/>
            <person name="Sun S."/>
            <person name="Cuomo C.A."/>
            <person name="Heitman J."/>
        </authorList>
    </citation>
    <scope>NUCLEOTIDE SEQUENCE [LARGE SCALE GENOMIC DNA]</scope>
    <source>
        <strain evidence="3">CBS 11374</strain>
    </source>
</reference>
<accession>A0ABZ1D9A3</accession>
<sequence>MAPYVRVPRQESSSSSNTTSTDSSSSEGGATEGVSSFMDAHAKEVYIALAVVAVIIVAGFIWAGMKHKLSFLPFNQKCCVKCKKGIAKSETVDKDYYANDKGKGWVCKQCTDKRTEGTVDGKSGNNKKDIKSKEDRKRRYSVDDDDRKRRISMEYEDELKEDRRRSRLPPKKKYESEDEDEKLYEIKEERRKSKAPPKKRYESEDETEYETDSEDDHSEDERDRKVTKERRGDRK</sequence>
<feature type="region of interest" description="Disordered" evidence="1">
    <location>
        <begin position="158"/>
        <end position="235"/>
    </location>
</feature>
<keyword evidence="2" id="KW-1133">Transmembrane helix</keyword>
<evidence type="ECO:0000256" key="2">
    <source>
        <dbReference type="SAM" id="Phobius"/>
    </source>
</evidence>
<feature type="transmembrane region" description="Helical" evidence="2">
    <location>
        <begin position="45"/>
        <end position="65"/>
    </location>
</feature>
<dbReference type="EMBL" id="CP141890">
    <property type="protein sequence ID" value="WRT70378.1"/>
    <property type="molecule type" value="Genomic_DNA"/>
</dbReference>
<evidence type="ECO:0000313" key="4">
    <source>
        <dbReference type="Proteomes" id="UP001329825"/>
    </source>
</evidence>
<gene>
    <name evidence="3" type="ORF">IL334_007376</name>
</gene>
<feature type="region of interest" description="Disordered" evidence="1">
    <location>
        <begin position="116"/>
        <end position="145"/>
    </location>
</feature>
<protein>
    <submittedName>
        <fullName evidence="3">Uncharacterized protein</fullName>
    </submittedName>
</protein>
<feature type="region of interest" description="Disordered" evidence="1">
    <location>
        <begin position="1"/>
        <end position="32"/>
    </location>
</feature>
<feature type="compositionally biased region" description="Basic and acidic residues" evidence="1">
    <location>
        <begin position="126"/>
        <end position="145"/>
    </location>
</feature>
<feature type="compositionally biased region" description="Acidic residues" evidence="1">
    <location>
        <begin position="203"/>
        <end position="218"/>
    </location>
</feature>
<organism evidence="3 4">
    <name type="scientific">Kwoniella shivajii</name>
    <dbReference type="NCBI Taxonomy" id="564305"/>
    <lineage>
        <taxon>Eukaryota</taxon>
        <taxon>Fungi</taxon>
        <taxon>Dikarya</taxon>
        <taxon>Basidiomycota</taxon>
        <taxon>Agaricomycotina</taxon>
        <taxon>Tremellomycetes</taxon>
        <taxon>Tremellales</taxon>
        <taxon>Cryptococcaceae</taxon>
        <taxon>Kwoniella</taxon>
    </lineage>
</organism>
<name>A0ABZ1D9A3_9TREE</name>
<evidence type="ECO:0000256" key="1">
    <source>
        <dbReference type="SAM" id="MobiDB-lite"/>
    </source>
</evidence>
<feature type="compositionally biased region" description="Low complexity" evidence="1">
    <location>
        <begin position="11"/>
        <end position="32"/>
    </location>
</feature>
<dbReference type="Proteomes" id="UP001329825">
    <property type="component" value="Chromosome 10"/>
</dbReference>